<evidence type="ECO:0000313" key="2">
    <source>
        <dbReference type="Proteomes" id="UP001371456"/>
    </source>
</evidence>
<accession>A0AAN8T022</accession>
<organism evidence="1 2">
    <name type="scientific">Solanum bulbocastanum</name>
    <name type="common">Wild potato</name>
    <dbReference type="NCBI Taxonomy" id="147425"/>
    <lineage>
        <taxon>Eukaryota</taxon>
        <taxon>Viridiplantae</taxon>
        <taxon>Streptophyta</taxon>
        <taxon>Embryophyta</taxon>
        <taxon>Tracheophyta</taxon>
        <taxon>Spermatophyta</taxon>
        <taxon>Magnoliopsida</taxon>
        <taxon>eudicotyledons</taxon>
        <taxon>Gunneridae</taxon>
        <taxon>Pentapetalae</taxon>
        <taxon>asterids</taxon>
        <taxon>lamiids</taxon>
        <taxon>Solanales</taxon>
        <taxon>Solanaceae</taxon>
        <taxon>Solanoideae</taxon>
        <taxon>Solaneae</taxon>
        <taxon>Solanum</taxon>
    </lineage>
</organism>
<proteinExistence type="predicted"/>
<dbReference type="Proteomes" id="UP001371456">
    <property type="component" value="Unassembled WGS sequence"/>
</dbReference>
<evidence type="ECO:0000313" key="1">
    <source>
        <dbReference type="EMBL" id="KAK6776026.1"/>
    </source>
</evidence>
<sequence length="96" mass="11287">MSEKGEDKWIVYSLVVEHNHELASPNSQKFLRSKRKKTRPKKILLICLITLESIQELTTMINLFCLVVLYFGMKLKTLLSGYFVLGKRQCLEFHRI</sequence>
<comment type="caution">
    <text evidence="1">The sequence shown here is derived from an EMBL/GenBank/DDBJ whole genome shotgun (WGS) entry which is preliminary data.</text>
</comment>
<dbReference type="AlphaFoldDB" id="A0AAN8T022"/>
<dbReference type="EMBL" id="JBANQN010000011">
    <property type="protein sequence ID" value="KAK6776026.1"/>
    <property type="molecule type" value="Genomic_DNA"/>
</dbReference>
<keyword evidence="2" id="KW-1185">Reference proteome</keyword>
<gene>
    <name evidence="1" type="ORF">RDI58_027027</name>
</gene>
<evidence type="ECO:0008006" key="3">
    <source>
        <dbReference type="Google" id="ProtNLM"/>
    </source>
</evidence>
<protein>
    <recommendedName>
        <fullName evidence="3">Protein FAR1-RELATED SEQUENCE</fullName>
    </recommendedName>
</protein>
<name>A0AAN8T022_SOLBU</name>
<reference evidence="1 2" key="1">
    <citation type="submission" date="2024-02" db="EMBL/GenBank/DDBJ databases">
        <title>de novo genome assembly of Solanum bulbocastanum strain 11H21.</title>
        <authorList>
            <person name="Hosaka A.J."/>
        </authorList>
    </citation>
    <scope>NUCLEOTIDE SEQUENCE [LARGE SCALE GENOMIC DNA]</scope>
    <source>
        <tissue evidence="1">Young leaves</tissue>
    </source>
</reference>